<dbReference type="AlphaFoldDB" id="A0A9Q0K132"/>
<accession>A0A9Q0K132</accession>
<reference evidence="1" key="1">
    <citation type="journal article" date="2023" name="Plant J.">
        <title>The genome of the king protea, Protea cynaroides.</title>
        <authorList>
            <person name="Chang J."/>
            <person name="Duong T.A."/>
            <person name="Schoeman C."/>
            <person name="Ma X."/>
            <person name="Roodt D."/>
            <person name="Barker N."/>
            <person name="Li Z."/>
            <person name="Van de Peer Y."/>
            <person name="Mizrachi E."/>
        </authorList>
    </citation>
    <scope>NUCLEOTIDE SEQUENCE</scope>
    <source>
        <tissue evidence="1">Young leaves</tissue>
    </source>
</reference>
<proteinExistence type="predicted"/>
<organism evidence="1 2">
    <name type="scientific">Protea cynaroides</name>
    <dbReference type="NCBI Taxonomy" id="273540"/>
    <lineage>
        <taxon>Eukaryota</taxon>
        <taxon>Viridiplantae</taxon>
        <taxon>Streptophyta</taxon>
        <taxon>Embryophyta</taxon>
        <taxon>Tracheophyta</taxon>
        <taxon>Spermatophyta</taxon>
        <taxon>Magnoliopsida</taxon>
        <taxon>Proteales</taxon>
        <taxon>Proteaceae</taxon>
        <taxon>Protea</taxon>
    </lineage>
</organism>
<evidence type="ECO:0000313" key="2">
    <source>
        <dbReference type="Proteomes" id="UP001141806"/>
    </source>
</evidence>
<dbReference type="EMBL" id="JAMYWD010000009">
    <property type="protein sequence ID" value="KAJ4959929.1"/>
    <property type="molecule type" value="Genomic_DNA"/>
</dbReference>
<comment type="caution">
    <text evidence="1">The sequence shown here is derived from an EMBL/GenBank/DDBJ whole genome shotgun (WGS) entry which is preliminary data.</text>
</comment>
<name>A0A9Q0K132_9MAGN</name>
<sequence length="126" mass="14069">MPLEILAIWHGGYRRDEELVVGWGALVVDESGGGKIKLDTEILEVEFLLVVELNCVELNVHYLLRRFSQGNIDRSDPFSIGREASDGGRRTMLTIDRNFKRPVEVANNNGTTIAVDDRVQLGISSD</sequence>
<evidence type="ECO:0000313" key="1">
    <source>
        <dbReference type="EMBL" id="KAJ4959929.1"/>
    </source>
</evidence>
<keyword evidence="2" id="KW-1185">Reference proteome</keyword>
<protein>
    <submittedName>
        <fullName evidence="1">Uncharacterized protein</fullName>
    </submittedName>
</protein>
<gene>
    <name evidence="1" type="ORF">NE237_019839</name>
</gene>
<dbReference type="Proteomes" id="UP001141806">
    <property type="component" value="Unassembled WGS sequence"/>
</dbReference>